<gene>
    <name evidence="1" type="ORF">METZ01_LOCUS305397</name>
</gene>
<reference evidence="1" key="1">
    <citation type="submission" date="2018-05" db="EMBL/GenBank/DDBJ databases">
        <authorList>
            <person name="Lanie J.A."/>
            <person name="Ng W.-L."/>
            <person name="Kazmierczak K.M."/>
            <person name="Andrzejewski T.M."/>
            <person name="Davidsen T.M."/>
            <person name="Wayne K.J."/>
            <person name="Tettelin H."/>
            <person name="Glass J.I."/>
            <person name="Rusch D."/>
            <person name="Podicherti R."/>
            <person name="Tsui H.-C.T."/>
            <person name="Winkler M.E."/>
        </authorList>
    </citation>
    <scope>NUCLEOTIDE SEQUENCE</scope>
</reference>
<protein>
    <submittedName>
        <fullName evidence="1">Uncharacterized protein</fullName>
    </submittedName>
</protein>
<organism evidence="1">
    <name type="scientific">marine metagenome</name>
    <dbReference type="NCBI Taxonomy" id="408172"/>
    <lineage>
        <taxon>unclassified sequences</taxon>
        <taxon>metagenomes</taxon>
        <taxon>ecological metagenomes</taxon>
    </lineage>
</organism>
<feature type="non-terminal residue" evidence="1">
    <location>
        <position position="34"/>
    </location>
</feature>
<sequence length="34" mass="4137">MILRKLLKFAGLYKREIIYCQKFKNLMTSFLIVN</sequence>
<evidence type="ECO:0000313" key="1">
    <source>
        <dbReference type="EMBL" id="SVC52543.1"/>
    </source>
</evidence>
<name>A0A382MU72_9ZZZZ</name>
<dbReference type="AlphaFoldDB" id="A0A382MU72"/>
<dbReference type="EMBL" id="UINC01096013">
    <property type="protein sequence ID" value="SVC52543.1"/>
    <property type="molecule type" value="Genomic_DNA"/>
</dbReference>
<proteinExistence type="predicted"/>
<accession>A0A382MU72</accession>